<protein>
    <submittedName>
        <fullName evidence="2">Alpha/beta hydrolase</fullName>
    </submittedName>
</protein>
<keyword evidence="3" id="KW-1185">Reference proteome</keyword>
<dbReference type="AlphaFoldDB" id="A0A2K9PSN0"/>
<proteinExistence type="predicted"/>
<evidence type="ECO:0000313" key="2">
    <source>
        <dbReference type="EMBL" id="AUP79818.1"/>
    </source>
</evidence>
<feature type="domain" description="AB hydrolase-1" evidence="1">
    <location>
        <begin position="19"/>
        <end position="125"/>
    </location>
</feature>
<evidence type="ECO:0000313" key="3">
    <source>
        <dbReference type="Proteomes" id="UP000235826"/>
    </source>
</evidence>
<name>A0A2K9PSN0_9FLAO</name>
<reference evidence="2 3" key="1">
    <citation type="submission" date="2018-01" db="EMBL/GenBank/DDBJ databases">
        <title>Complete genome sequence of Flavivirga eckloniae ECD14 isolated from seaweed Ecklonia cava.</title>
        <authorList>
            <person name="Lee J.H."/>
            <person name="Baik K.S."/>
            <person name="Seong C.N."/>
        </authorList>
    </citation>
    <scope>NUCLEOTIDE SEQUENCE [LARGE SCALE GENOMIC DNA]</scope>
    <source>
        <strain evidence="2 3">ECD14</strain>
    </source>
</reference>
<dbReference type="RefSeq" id="WP_102756471.1">
    <property type="nucleotide sequence ID" value="NZ_CP025791.1"/>
</dbReference>
<dbReference type="InterPro" id="IPR050266">
    <property type="entry name" value="AB_hydrolase_sf"/>
</dbReference>
<keyword evidence="2" id="KW-0378">Hydrolase</keyword>
<dbReference type="Gene3D" id="3.40.50.1820">
    <property type="entry name" value="alpha/beta hydrolase"/>
    <property type="match status" value="1"/>
</dbReference>
<dbReference type="InterPro" id="IPR029058">
    <property type="entry name" value="AB_hydrolase_fold"/>
</dbReference>
<dbReference type="PRINTS" id="PR00111">
    <property type="entry name" value="ABHYDROLASE"/>
</dbReference>
<dbReference type="KEGG" id="fek:C1H87_14335"/>
<dbReference type="Proteomes" id="UP000235826">
    <property type="component" value="Chromosome"/>
</dbReference>
<organism evidence="2 3">
    <name type="scientific">Flavivirga eckloniae</name>
    <dbReference type="NCBI Taxonomy" id="1803846"/>
    <lineage>
        <taxon>Bacteria</taxon>
        <taxon>Pseudomonadati</taxon>
        <taxon>Bacteroidota</taxon>
        <taxon>Flavobacteriia</taxon>
        <taxon>Flavobacteriales</taxon>
        <taxon>Flavobacteriaceae</taxon>
        <taxon>Flavivirga</taxon>
    </lineage>
</organism>
<dbReference type="EMBL" id="CP025791">
    <property type="protein sequence ID" value="AUP79818.1"/>
    <property type="molecule type" value="Genomic_DNA"/>
</dbReference>
<dbReference type="PANTHER" id="PTHR43798">
    <property type="entry name" value="MONOACYLGLYCEROL LIPASE"/>
    <property type="match status" value="1"/>
</dbReference>
<dbReference type="OrthoDB" id="252464at2"/>
<accession>A0A2K9PSN0</accession>
<gene>
    <name evidence="2" type="ORF">C1H87_14335</name>
</gene>
<dbReference type="InterPro" id="IPR000073">
    <property type="entry name" value="AB_hydrolase_1"/>
</dbReference>
<dbReference type="SUPFAM" id="SSF53474">
    <property type="entry name" value="alpha/beta-Hydrolases"/>
    <property type="match status" value="1"/>
</dbReference>
<sequence>MILEHKGINIFYTDKGKGNAIVLLHGFLENSTMWDAFIPTLSKKNRVICIDLLGHGKTDCLGYIHTMELMAEMVEAVLKHLKIRRSTFIGHSMGGYVSLAFAEKNPDALKGLCLMNSTASADSPEKKKNRDRAIVAVKQNHKAFIRMGISNLFRPKNRTIFSEKIKLLKKEALKTPLQGIVAALEGMKIREDREVLLHFTPFKKMLIVSKRDPVLDYDALISQAKNSDVKLVEFPDGHMSFIENESDSLQSIMHFIENM</sequence>
<dbReference type="Pfam" id="PF00561">
    <property type="entry name" value="Abhydrolase_1"/>
    <property type="match status" value="1"/>
</dbReference>
<evidence type="ECO:0000259" key="1">
    <source>
        <dbReference type="Pfam" id="PF00561"/>
    </source>
</evidence>
<dbReference type="GO" id="GO:0016787">
    <property type="term" value="F:hydrolase activity"/>
    <property type="evidence" value="ECO:0007669"/>
    <property type="project" value="UniProtKB-KW"/>
</dbReference>